<comment type="caution">
    <text evidence="1">The sequence shown here is derived from an EMBL/GenBank/DDBJ whole genome shotgun (WGS) entry which is preliminary data.</text>
</comment>
<accession>A0A8J4BE26</accession>
<sequence>MCCEMLYQGPCLLQSRSSRRLVACKAKAKSAGRKTTGKGFGTAVTSTSPIPQKQRSIELRILDDLPSVLVDPASEIDDSTFNSCLFFMNKTEELCGRLPKLLDHAWTQATSCRIHDCLTQPVLLASPSHTTALHILSVKHDDPYNPAIVAAVWDRLKPEAVALDVQPLYSKSFTRMAKAMDSQILDKLLATPLTSLAKALEHADDIDRLRWHHAILQVVGQGASPILVTKATLFNVFANRDLYLSEAIAVAHLAAKGSVAATGGTSGRSGSGPIPVHGIGVEDPVMLQALGEDDFWTEQDSTAYKQMLLNAADPQLRSTVNTWLQGIPVGTSTSAPRQRFVLSRLEQALNRQQEEDHLLAHEAYRSSHSEPRVRKQLQLEHEQAEHHLAQLRDIAAGRLGGRRCSHLLAVMGAEHAARVRRLAKVPMDATVDIAGAGGRSNSSSGGR</sequence>
<dbReference type="AlphaFoldDB" id="A0A8J4BE26"/>
<organism evidence="1 2">
    <name type="scientific">Volvox africanus</name>
    <dbReference type="NCBI Taxonomy" id="51714"/>
    <lineage>
        <taxon>Eukaryota</taxon>
        <taxon>Viridiplantae</taxon>
        <taxon>Chlorophyta</taxon>
        <taxon>core chlorophytes</taxon>
        <taxon>Chlorophyceae</taxon>
        <taxon>CS clade</taxon>
        <taxon>Chlamydomonadales</taxon>
        <taxon>Volvocaceae</taxon>
        <taxon>Volvox</taxon>
    </lineage>
</organism>
<dbReference type="Proteomes" id="UP000747399">
    <property type="component" value="Unassembled WGS sequence"/>
</dbReference>
<name>A0A8J4BE26_9CHLO</name>
<gene>
    <name evidence="1" type="ORF">Vafri_14245</name>
</gene>
<evidence type="ECO:0000313" key="1">
    <source>
        <dbReference type="EMBL" id="GIL59362.1"/>
    </source>
</evidence>
<reference evidence="1" key="1">
    <citation type="journal article" date="2021" name="Proc. Natl. Acad. Sci. U.S.A.">
        <title>Three genomes in the algal genus Volvox reveal the fate of a haploid sex-determining region after a transition to homothallism.</title>
        <authorList>
            <person name="Yamamoto K."/>
            <person name="Hamaji T."/>
            <person name="Kawai-Toyooka H."/>
            <person name="Matsuzaki R."/>
            <person name="Takahashi F."/>
            <person name="Nishimura Y."/>
            <person name="Kawachi M."/>
            <person name="Noguchi H."/>
            <person name="Minakuchi Y."/>
            <person name="Umen J.G."/>
            <person name="Toyoda A."/>
            <person name="Nozaki H."/>
        </authorList>
    </citation>
    <scope>NUCLEOTIDE SEQUENCE</scope>
    <source>
        <strain evidence="1">NIES-3780</strain>
    </source>
</reference>
<protein>
    <submittedName>
        <fullName evidence="1">Uncharacterized protein</fullName>
    </submittedName>
</protein>
<evidence type="ECO:0000313" key="2">
    <source>
        <dbReference type="Proteomes" id="UP000747399"/>
    </source>
</evidence>
<keyword evidence="2" id="KW-1185">Reference proteome</keyword>
<proteinExistence type="predicted"/>
<dbReference type="EMBL" id="BNCO01000034">
    <property type="protein sequence ID" value="GIL59362.1"/>
    <property type="molecule type" value="Genomic_DNA"/>
</dbReference>